<dbReference type="GO" id="GO:0006508">
    <property type="term" value="P:proteolysis"/>
    <property type="evidence" value="ECO:0007669"/>
    <property type="project" value="InterPro"/>
</dbReference>
<dbReference type="Proteomes" id="UP001165074">
    <property type="component" value="Unassembled WGS sequence"/>
</dbReference>
<dbReference type="InterPro" id="IPR000250">
    <property type="entry name" value="Peptidase_G1"/>
</dbReference>
<name>A0A9W6S4F8_9ACTN</name>
<feature type="region of interest" description="Disordered" evidence="1">
    <location>
        <begin position="1"/>
        <end position="27"/>
    </location>
</feature>
<dbReference type="Pfam" id="PF01828">
    <property type="entry name" value="Peptidase_A4"/>
    <property type="match status" value="1"/>
</dbReference>
<keyword evidence="3" id="KW-1185">Reference proteome</keyword>
<comment type="caution">
    <text evidence="2">The sequence shown here is derived from an EMBL/GenBank/DDBJ whole genome shotgun (WGS) entry which is preliminary data.</text>
</comment>
<dbReference type="SUPFAM" id="SSF49899">
    <property type="entry name" value="Concanavalin A-like lectins/glucanases"/>
    <property type="match status" value="1"/>
</dbReference>
<proteinExistence type="predicted"/>
<protein>
    <submittedName>
        <fullName evidence="2">Uncharacterized protein</fullName>
    </submittedName>
</protein>
<dbReference type="RefSeq" id="WP_285578231.1">
    <property type="nucleotide sequence ID" value="NZ_BSTK01000010.1"/>
</dbReference>
<organism evidence="2 3">
    <name type="scientific">Actinoallomurus iriomotensis</name>
    <dbReference type="NCBI Taxonomy" id="478107"/>
    <lineage>
        <taxon>Bacteria</taxon>
        <taxon>Bacillati</taxon>
        <taxon>Actinomycetota</taxon>
        <taxon>Actinomycetes</taxon>
        <taxon>Streptosporangiales</taxon>
        <taxon>Thermomonosporaceae</taxon>
        <taxon>Actinoallomurus</taxon>
    </lineage>
</organism>
<gene>
    <name evidence="2" type="ORF">Airi02_063500</name>
</gene>
<sequence length="315" mass="34846">MPPADFDPHTATDAQLRMYGFPPRPKSGPARTRWDALYPHHQIDFVLPEMCSDPHVTHRPPQRTKSALAPDPLTSDNWSGGIAVNPPDEPPFTSAFVRWQEPSFNAVCPTASGYSIWSGIGGWDTGDRPVWGLLQAGVDNIGGSGPNDAYAFWEALNQNKDQTLPEQHIVNMKVSALDQVQSMTYYNPVDKTVSFQIYNLTTNKLATLGPWSTIVDPIGNVKGFASDYYDGWTGELIAERPSVDDAYINLRQPQTGYSQFLDAELGYDSDGDPFPGYEYVGWQPIKMTSDKDLSVPTGFPTSGATMWQNTWKACS</sequence>
<evidence type="ECO:0000313" key="3">
    <source>
        <dbReference type="Proteomes" id="UP001165074"/>
    </source>
</evidence>
<reference evidence="2" key="1">
    <citation type="submission" date="2023-03" db="EMBL/GenBank/DDBJ databases">
        <title>Actinoallomurus iriomotensis NBRC 103684.</title>
        <authorList>
            <person name="Ichikawa N."/>
            <person name="Sato H."/>
            <person name="Tonouchi N."/>
        </authorList>
    </citation>
    <scope>NUCLEOTIDE SEQUENCE</scope>
    <source>
        <strain evidence="2">NBRC 103684</strain>
    </source>
</reference>
<dbReference type="InterPro" id="IPR038656">
    <property type="entry name" value="Peptidase_G1_sf"/>
</dbReference>
<dbReference type="EMBL" id="BSTK01000010">
    <property type="protein sequence ID" value="GLY88421.1"/>
    <property type="molecule type" value="Genomic_DNA"/>
</dbReference>
<dbReference type="InterPro" id="IPR013320">
    <property type="entry name" value="ConA-like_dom_sf"/>
</dbReference>
<dbReference type="GO" id="GO:0070007">
    <property type="term" value="F:glutamic-type endopeptidase activity"/>
    <property type="evidence" value="ECO:0007669"/>
    <property type="project" value="InterPro"/>
</dbReference>
<feature type="compositionally biased region" description="Basic and acidic residues" evidence="1">
    <location>
        <begin position="1"/>
        <end position="10"/>
    </location>
</feature>
<evidence type="ECO:0000313" key="2">
    <source>
        <dbReference type="EMBL" id="GLY88421.1"/>
    </source>
</evidence>
<dbReference type="AlphaFoldDB" id="A0A9W6S4F8"/>
<dbReference type="Gene3D" id="2.60.120.700">
    <property type="entry name" value="Peptidase G1"/>
    <property type="match status" value="1"/>
</dbReference>
<evidence type="ECO:0000256" key="1">
    <source>
        <dbReference type="SAM" id="MobiDB-lite"/>
    </source>
</evidence>
<feature type="region of interest" description="Disordered" evidence="1">
    <location>
        <begin position="54"/>
        <end position="74"/>
    </location>
</feature>
<accession>A0A9W6S4F8</accession>